<evidence type="ECO:0000259" key="2">
    <source>
        <dbReference type="Pfam" id="PF23759"/>
    </source>
</evidence>
<dbReference type="EMBL" id="SOQZ01000006">
    <property type="protein sequence ID" value="TDY10182.1"/>
    <property type="molecule type" value="Genomic_DNA"/>
</dbReference>
<gene>
    <name evidence="3" type="ORF">A8975_2596</name>
</gene>
<sequence length="1233" mass="134232">MANLMFRFMIRKLLCFSLFFILFINFKAYSQGATCGTAFNATVGVNYTGNITDSTVTDPTESACNGQTMLRDGWVSFVASSIEVNISVTSNRGPLLHAYSGTCGALTNIGCSNNFPTGVGGGGSQTETLNLTGLVLGNTYFVRIGNAYNNNMNITSFIISPVLSNDNCNGAITLTSNTSCTPTNGSTIGASQSTTAVNCGFTGNADDDVWFSFIATSTSHNITVNPGTIDDIVVDLRSGSCNGSSINCADNTITSAETINATGLTIGNTYYIRVYSYGGNGNQGTFDICITHPCLPGNGAGTTALACPSVDVMDSGGNDTITINCTSPSSVDLEANYLELGETTSYNVESIAYNPPYQFDCLANPVSVNDDDIFSPVVNLPFNFCFYGASYNTCTISSNGVISFDTSLANNYIGWEINNNLPSLVNSTEHFFGLQFDYFFGPSIYGVHHDIDPTAGGEVGWELITLNTGCRALVASWKDVPMYNDTSTLYTGMIVLYEDTNVIEVYVEEKNIDAYDSGYADIWNFGNAQIGLQNADGTQATVARDVSDGDWTATNEAWRFVPSGSSITDLKWYANSISSANEIIDPDDDGVITVSPTSTTTYIAEVTYNLCNSSTIVETDNFIVTVNGVKIWDGSEATNDWMEPLNWSDDTIPTSADCVVIPVTGNDPVLYTNDDGDGLNLTVHDGATLTVQSDASVTIVDFVDIQGVGTIQINSSGSLIQVNDVPTVPNTGNITMNRDANIRSTDYVYWSSPVNNFNVNNVSPGTSTNYIYEWITTIPNGFTPPPVIPICFGNWSNSAGSLMQNGKGYIVRGPDAFTNTPTTFTATFNGVANNGIITKTINSGTNTNTNSNFTYNPYGNDLLTVTPFDDNWNLLGNPYPSALDAQAFLTHPNNTIIEGAVHIWTHGSILGTYTDSFYEDYVLNYNISDYVTYNFSGTNTYQDESFSGQIASGQGFFVLALNDSETGSVTFNNSMRQLSASYDNSQFYRTQSSNNVNYNTESSLEKHRIWLNLVSPSQLSSSILVGYIEGATNQKDRLYDAYNKESNALNLYSKIDDKGMIIQGRALPFDQNDQVHLGTVLTEPGIHTITISNVDGLFTNEDQNIYLEDTYTNTIHDLKISPYIFSVSQPTTFDDRFILRYTNETLDIDKDDIRDQLSISAPNGDYIKVKSETNTIDSVIIYDLLGRNLFEQKNINQLEFIIHDSNLSDATYIVKATLTESKKQKIQRIILKQ</sequence>
<keyword evidence="4" id="KW-1185">Reference proteome</keyword>
<proteinExistence type="predicted"/>
<evidence type="ECO:0000313" key="3">
    <source>
        <dbReference type="EMBL" id="TDY10182.1"/>
    </source>
</evidence>
<evidence type="ECO:0000313" key="4">
    <source>
        <dbReference type="Proteomes" id="UP000294930"/>
    </source>
</evidence>
<dbReference type="NCBIfam" id="NF033708">
    <property type="entry name" value="T9SS_Cterm_ChiA"/>
    <property type="match status" value="1"/>
</dbReference>
<dbReference type="Pfam" id="PF23759">
    <property type="entry name" value="GBD_T9SS_assoc"/>
    <property type="match status" value="1"/>
</dbReference>
<comment type="caution">
    <text evidence="3">The sequence shown here is derived from an EMBL/GenBank/DDBJ whole genome shotgun (WGS) entry which is preliminary data.</text>
</comment>
<feature type="domain" description="T9SS-like galactose binding" evidence="2">
    <location>
        <begin position="164"/>
        <end position="288"/>
    </location>
</feature>
<evidence type="ECO:0000256" key="1">
    <source>
        <dbReference type="ARBA" id="ARBA00022729"/>
    </source>
</evidence>
<dbReference type="Proteomes" id="UP000294930">
    <property type="component" value="Unassembled WGS sequence"/>
</dbReference>
<protein>
    <recommendedName>
        <fullName evidence="2">T9SS-like galactose binding domain-containing protein</fullName>
    </recommendedName>
</protein>
<reference evidence="3 4" key="1">
    <citation type="submission" date="2019-03" db="EMBL/GenBank/DDBJ databases">
        <title>Genomic Encyclopedia of Type Strains, Phase III (KMG-III): the genomes of soil and plant-associated and newly described type strains.</title>
        <authorList>
            <person name="Whitman W."/>
        </authorList>
    </citation>
    <scope>NUCLEOTIDE SEQUENCE [LARGE SCALE GENOMIC DNA]</scope>
    <source>
        <strain evidence="3 4">CGMCC 1.10957</strain>
    </source>
</reference>
<organism evidence="3 4">
    <name type="scientific">Meridianimaribacter flavus</name>
    <dbReference type="NCBI Taxonomy" id="571115"/>
    <lineage>
        <taxon>Bacteria</taxon>
        <taxon>Pseudomonadati</taxon>
        <taxon>Bacteroidota</taxon>
        <taxon>Flavobacteriia</taxon>
        <taxon>Flavobacteriales</taxon>
        <taxon>Flavobacteriaceae</taxon>
        <taxon>Meridianimaribacter</taxon>
    </lineage>
</organism>
<dbReference type="InterPro" id="IPR026444">
    <property type="entry name" value="Secre_tail"/>
</dbReference>
<dbReference type="InterPro" id="IPR056600">
    <property type="entry name" value="GBD_T9SS_assoc"/>
</dbReference>
<keyword evidence="1" id="KW-0732">Signal</keyword>
<name>A0ABY2G2F6_9FLAO</name>
<dbReference type="NCBIfam" id="TIGR04183">
    <property type="entry name" value="Por_Secre_tail"/>
    <property type="match status" value="1"/>
</dbReference>
<accession>A0ABY2G2F6</accession>